<sequence length="607" mass="64720">MVELSYSTNYSSNSRGKINMSVGKKKSGFQITSVTTDYNQGGSEGRKETLGSDGGSPSGSSLPHLANGGQAYSGKSPHSSPPLSFSVNPLVRGEDCEVCVTDEAKSGPMMGNHKCLASSGLLGTQVESGPSPISFSSSSEIPKILPPAPTHLQAMQAPGGLIPSSSVADMPNSQQALTSGAAADVKFSSLGGAVPQNGPMLCTPNSPGSHQGPVASCSSRFRVVKLDQGSGEPYKRGRWTCVDFYDRDVDSQNISKILDSMRHAHSLDSQLEMASLCHKPVTQFFLQGQSKSHGPTFVHSQGTSHLALQHANLNVANHHHRQHQARSFSGIPQICLERDQGAASPRSPVSAKSPSAESPHPFLPYSPSLGPQLNNVTQGPLLFNLGQEVSGLSVCDSSTLGLAGTKEQQQQPRSQLVFGSTSHGCQRSQSVPIVVVDEPGSTHLKPRSMIQLMGREADERQKALSRKSRSRSSSPAPPLYRDSSPSRKLSDPFSSHSSHLSLARSMLAIGGHHDNDDDSGLSSSIVAIDNKIEQAMDLVKSHLMFAVREEVEILRDQIKDLMDRNLLLEQENSLLRSLASPEQILELQTRLQSTRLGLGPPVNAGSA</sequence>
<proteinExistence type="inferred from homology"/>
<dbReference type="InterPro" id="IPR042553">
    <property type="entry name" value="TSC22D4"/>
</dbReference>
<protein>
    <submittedName>
        <fullName evidence="5">TSC22 domain family protein 4 isoform X1</fullName>
    </submittedName>
</protein>
<dbReference type="GO" id="GO:0006357">
    <property type="term" value="P:regulation of transcription by RNA polymerase II"/>
    <property type="evidence" value="ECO:0007669"/>
    <property type="project" value="InterPro"/>
</dbReference>
<feature type="compositionally biased region" description="Polar residues" evidence="3">
    <location>
        <begin position="76"/>
        <end position="87"/>
    </location>
</feature>
<comment type="similarity">
    <text evidence="1">Belongs to the TSC-22/Dip/Bun family.</text>
</comment>
<organism evidence="4 5">
    <name type="scientific">Geotrypetes seraphini</name>
    <name type="common">Gaboon caecilian</name>
    <name type="synonym">Caecilia seraphini</name>
    <dbReference type="NCBI Taxonomy" id="260995"/>
    <lineage>
        <taxon>Eukaryota</taxon>
        <taxon>Metazoa</taxon>
        <taxon>Chordata</taxon>
        <taxon>Craniata</taxon>
        <taxon>Vertebrata</taxon>
        <taxon>Euteleostomi</taxon>
        <taxon>Amphibia</taxon>
        <taxon>Gymnophiona</taxon>
        <taxon>Geotrypetes</taxon>
    </lineage>
</organism>
<dbReference type="RefSeq" id="XP_033781139.1">
    <property type="nucleotide sequence ID" value="XM_033925248.1"/>
</dbReference>
<dbReference type="Proteomes" id="UP000515159">
    <property type="component" value="Chromosome 16"/>
</dbReference>
<dbReference type="CTD" id="81628"/>
<evidence type="ECO:0000313" key="4">
    <source>
        <dbReference type="Proteomes" id="UP000515159"/>
    </source>
</evidence>
<dbReference type="PANTHER" id="PTHR47610:SF1">
    <property type="entry name" value="TSC22 DOMAIN FAMILY PROTEIN 4"/>
    <property type="match status" value="1"/>
</dbReference>
<dbReference type="InParanoid" id="A0A6P8PBI2"/>
<evidence type="ECO:0000256" key="3">
    <source>
        <dbReference type="SAM" id="MobiDB-lite"/>
    </source>
</evidence>
<dbReference type="GeneID" id="117350722"/>
<gene>
    <name evidence="5" type="primary">TSC22D4</name>
</gene>
<accession>A0A6P8PBI2</accession>
<dbReference type="OrthoDB" id="8961796at2759"/>
<feature type="region of interest" description="Disordered" evidence="3">
    <location>
        <begin position="1"/>
        <end position="87"/>
    </location>
</feature>
<name>A0A6P8PBI2_GEOSA</name>
<feature type="region of interest" description="Disordered" evidence="3">
    <location>
        <begin position="339"/>
        <end position="371"/>
    </location>
</feature>
<dbReference type="CDD" id="cd21941">
    <property type="entry name" value="ZIP_TSC22D4"/>
    <property type="match status" value="1"/>
</dbReference>
<dbReference type="FunCoup" id="A0A6P8PBI2">
    <property type="interactions" value="222"/>
</dbReference>
<dbReference type="FunFam" id="1.20.5.490:FF:000002">
    <property type="entry name" value="TSC22 domain family, member 1"/>
    <property type="match status" value="1"/>
</dbReference>
<dbReference type="AlphaFoldDB" id="A0A6P8PBI2"/>
<dbReference type="Gene3D" id="1.20.5.490">
    <property type="entry name" value="Single helix bin"/>
    <property type="match status" value="1"/>
</dbReference>
<evidence type="ECO:0000256" key="1">
    <source>
        <dbReference type="ARBA" id="ARBA00007908"/>
    </source>
</evidence>
<feature type="compositionally biased region" description="Polar residues" evidence="3">
    <location>
        <begin position="1"/>
        <end position="16"/>
    </location>
</feature>
<dbReference type="GO" id="GO:0006970">
    <property type="term" value="P:response to osmotic stress"/>
    <property type="evidence" value="ECO:0007669"/>
    <property type="project" value="TreeGrafter"/>
</dbReference>
<reference evidence="5" key="1">
    <citation type="submission" date="2025-08" db="UniProtKB">
        <authorList>
            <consortium name="RefSeq"/>
        </authorList>
    </citation>
    <scope>IDENTIFICATION</scope>
</reference>
<dbReference type="KEGG" id="gsh:117350722"/>
<dbReference type="SUPFAM" id="SSF58026">
    <property type="entry name" value="Delta-sleep-inducing peptide immunoreactive peptide"/>
    <property type="match status" value="1"/>
</dbReference>
<dbReference type="InterPro" id="IPR047862">
    <property type="entry name" value="TSC22/BUN_CS"/>
</dbReference>
<feature type="coiled-coil region" evidence="2">
    <location>
        <begin position="544"/>
        <end position="571"/>
    </location>
</feature>
<feature type="region of interest" description="Disordered" evidence="3">
    <location>
        <begin position="405"/>
        <end position="424"/>
    </location>
</feature>
<dbReference type="PANTHER" id="PTHR47610">
    <property type="entry name" value="TSC22 DOMAIN FAMILY PROTEIN 4"/>
    <property type="match status" value="1"/>
</dbReference>
<dbReference type="Pfam" id="PF01166">
    <property type="entry name" value="TSC22"/>
    <property type="match status" value="1"/>
</dbReference>
<feature type="region of interest" description="Disordered" evidence="3">
    <location>
        <begin position="457"/>
        <end position="495"/>
    </location>
</feature>
<feature type="compositionally biased region" description="Polar residues" evidence="3">
    <location>
        <begin position="29"/>
        <end position="41"/>
    </location>
</feature>
<dbReference type="InterPro" id="IPR000580">
    <property type="entry name" value="TSC22/Bun"/>
</dbReference>
<keyword evidence="4" id="KW-1185">Reference proteome</keyword>
<dbReference type="PROSITE" id="PS01289">
    <property type="entry name" value="TSC22"/>
    <property type="match status" value="1"/>
</dbReference>
<keyword evidence="2" id="KW-0175">Coiled coil</keyword>
<evidence type="ECO:0000256" key="2">
    <source>
        <dbReference type="SAM" id="Coils"/>
    </source>
</evidence>
<evidence type="ECO:0000313" key="5">
    <source>
        <dbReference type="RefSeq" id="XP_033781139.1"/>
    </source>
</evidence>